<comment type="caution">
    <text evidence="1">The sequence shown here is derived from an EMBL/GenBank/DDBJ whole genome shotgun (WGS) entry which is preliminary data.</text>
</comment>
<keyword evidence="1" id="KW-0560">Oxidoreductase</keyword>
<gene>
    <name evidence="1" type="primary">COQ6</name>
    <name evidence="1" type="ORF">DSO57_1037791</name>
</gene>
<keyword evidence="2" id="KW-1185">Reference proteome</keyword>
<reference evidence="1" key="1">
    <citation type="submission" date="2022-04" db="EMBL/GenBank/DDBJ databases">
        <title>Genome of the entomopathogenic fungus Entomophthora muscae.</title>
        <authorList>
            <person name="Elya C."/>
            <person name="Lovett B.R."/>
            <person name="Lee E."/>
            <person name="Macias A.M."/>
            <person name="Hajek A.E."/>
            <person name="De Bivort B.L."/>
            <person name="Kasson M.T."/>
            <person name="De Fine Licht H.H."/>
            <person name="Stajich J.E."/>
        </authorList>
    </citation>
    <scope>NUCLEOTIDE SEQUENCE</scope>
    <source>
        <strain evidence="1">Berkeley</strain>
    </source>
</reference>
<accession>A0ACC2UK22</accession>
<organism evidence="1 2">
    <name type="scientific">Entomophthora muscae</name>
    <dbReference type="NCBI Taxonomy" id="34485"/>
    <lineage>
        <taxon>Eukaryota</taxon>
        <taxon>Fungi</taxon>
        <taxon>Fungi incertae sedis</taxon>
        <taxon>Zoopagomycota</taxon>
        <taxon>Entomophthoromycotina</taxon>
        <taxon>Entomophthoromycetes</taxon>
        <taxon>Entomophthorales</taxon>
        <taxon>Entomophthoraceae</taxon>
        <taxon>Entomophthora</taxon>
    </lineage>
</organism>
<proteinExistence type="predicted"/>
<keyword evidence="1" id="KW-0830">Ubiquinone</keyword>
<sequence length="516" mass="55663">MKMKKITQLGCSNSRYALSSFLGGALRIGRPVVFLRASLFNKKTSGSLYDHRGFATEAADIRRISRDIEERDVVIVGGGVVGLALACKIVHGASLLKSAAHNPKITIIERFPLAKPNVGPNDSPKAYANRVVSLTPASAEFLQEIGVWEHLDLTRVRPYKQIHVWDAVGGGMLNFDTPADVGNMAYMVELNNLSGAFMAKLQGTGIELLDNTSVTAIHHSQSEDVLDWPQIGLDGGQLLRSRLLVGADGANSPVRMFAGIESMGWDYHQHGVVGTLTVTTNGAECAWQRFLPTGTFALLPLDATHSSMVWSLPPEFADKVRKLPLEQLGSLIQAALTASSEDVEFLLNQVKAGTLVTDDLDLGWRRPHPTPEGLPSITSVLPGSIAAFPLRLRHVNRYVVSRVALVGDAAHTIHPLAGQGLNLGLADAKSLGSHLSRGLLGGSDIGSLTLLQGYASERYWPNLAMLGATDKINRLFRAVDPILPTLRSFGFNLLEKHLPASLKNAAVRIATKGWPL</sequence>
<dbReference type="EMBL" id="QTSX02000425">
    <property type="protein sequence ID" value="KAJ9086986.1"/>
    <property type="molecule type" value="Genomic_DNA"/>
</dbReference>
<keyword evidence="1" id="KW-0503">Monooxygenase</keyword>
<evidence type="ECO:0000313" key="1">
    <source>
        <dbReference type="EMBL" id="KAJ9086986.1"/>
    </source>
</evidence>
<protein>
    <submittedName>
        <fullName evidence="1">Ubiquinone biosynthesis monooxygenase</fullName>
    </submittedName>
</protein>
<dbReference type="Proteomes" id="UP001165960">
    <property type="component" value="Unassembled WGS sequence"/>
</dbReference>
<evidence type="ECO:0000313" key="2">
    <source>
        <dbReference type="Proteomes" id="UP001165960"/>
    </source>
</evidence>
<name>A0ACC2UK22_9FUNG</name>